<dbReference type="AlphaFoldDB" id="A0A454JK70"/>
<dbReference type="PANTHER" id="PTHR43861">
    <property type="entry name" value="TRANS-ACONITATE 2-METHYLTRANSFERASE-RELATED"/>
    <property type="match status" value="1"/>
</dbReference>
<dbReference type="RefSeq" id="WP_103524155.1">
    <property type="nucleotide sequence ID" value="NZ_JAIZDC010000007.1"/>
</dbReference>
<dbReference type="SUPFAM" id="SSF53335">
    <property type="entry name" value="S-adenosyl-L-methionine-dependent methyltransferases"/>
    <property type="match status" value="1"/>
</dbReference>
<evidence type="ECO:0000259" key="2">
    <source>
        <dbReference type="Pfam" id="PF13649"/>
    </source>
</evidence>
<keyword evidence="4" id="KW-1185">Reference proteome</keyword>
<evidence type="ECO:0000313" key="4">
    <source>
        <dbReference type="Proteomes" id="UP000274139"/>
    </source>
</evidence>
<dbReference type="GO" id="GO:0032259">
    <property type="term" value="P:methylation"/>
    <property type="evidence" value="ECO:0007669"/>
    <property type="project" value="UniProtKB-KW"/>
</dbReference>
<comment type="caution">
    <text evidence="3">The sequence shown here is derived from an EMBL/GenBank/DDBJ whole genome shotgun (WGS) entry which is preliminary data.</text>
</comment>
<gene>
    <name evidence="3" type="ORF">EAY64_07495</name>
</gene>
<dbReference type="Proteomes" id="UP000274139">
    <property type="component" value="Unassembled WGS sequence"/>
</dbReference>
<dbReference type="EMBL" id="RFAR01000024">
    <property type="protein sequence ID" value="RMC99605.1"/>
    <property type="molecule type" value="Genomic_DNA"/>
</dbReference>
<dbReference type="InterPro" id="IPR029063">
    <property type="entry name" value="SAM-dependent_MTases_sf"/>
</dbReference>
<sequence length="249" mass="28268">MSSVENAQYTDPLLIDLYDLQNTGVDDYYFYEQCIGIEPMRIADIGCGTGVFAIRLANLGHMVTAIEPASEMLKVALTRQGSCNHNVQWLQGVAKQLPIDIHLDVAVMTGHAFQCLLTDEDVQETLRALHDRLYPGGRMMFESRNPESEPWLRWVPEHSRKIIPLNDDLVEIYHETKGINGELLSFMTHFNFLKSGLQRQSKSVLRFMSHERIAQHLHQAGFGRVDWFGDWEGGVFMPASKEIIAIAHA</sequence>
<dbReference type="Gene3D" id="2.20.25.110">
    <property type="entry name" value="S-adenosyl-L-methionine-dependent methyltransferases"/>
    <property type="match status" value="1"/>
</dbReference>
<dbReference type="Gene3D" id="3.40.50.150">
    <property type="entry name" value="Vaccinia Virus protein VP39"/>
    <property type="match status" value="1"/>
</dbReference>
<proteinExistence type="predicted"/>
<accession>A0A454JK70</accession>
<keyword evidence="3" id="KW-0489">Methyltransferase</keyword>
<protein>
    <submittedName>
        <fullName evidence="3">Class I SAM-dependent methyltransferase</fullName>
    </submittedName>
</protein>
<keyword evidence="1 3" id="KW-0808">Transferase</keyword>
<dbReference type="OrthoDB" id="9811589at2"/>
<evidence type="ECO:0000256" key="1">
    <source>
        <dbReference type="ARBA" id="ARBA00022679"/>
    </source>
</evidence>
<evidence type="ECO:0000313" key="3">
    <source>
        <dbReference type="EMBL" id="RMC99605.1"/>
    </source>
</evidence>
<organism evidence="3 4">
    <name type="scientific">Aquitalea palustris</name>
    <dbReference type="NCBI Taxonomy" id="2480983"/>
    <lineage>
        <taxon>Bacteria</taxon>
        <taxon>Pseudomonadati</taxon>
        <taxon>Pseudomonadota</taxon>
        <taxon>Betaproteobacteria</taxon>
        <taxon>Neisseriales</taxon>
        <taxon>Chromobacteriaceae</taxon>
        <taxon>Aquitalea</taxon>
    </lineage>
</organism>
<dbReference type="GO" id="GO:0008168">
    <property type="term" value="F:methyltransferase activity"/>
    <property type="evidence" value="ECO:0007669"/>
    <property type="project" value="UniProtKB-KW"/>
</dbReference>
<dbReference type="Pfam" id="PF13649">
    <property type="entry name" value="Methyltransf_25"/>
    <property type="match status" value="1"/>
</dbReference>
<dbReference type="InterPro" id="IPR041698">
    <property type="entry name" value="Methyltransf_25"/>
</dbReference>
<feature type="domain" description="Methyltransferase" evidence="2">
    <location>
        <begin position="42"/>
        <end position="137"/>
    </location>
</feature>
<dbReference type="CDD" id="cd02440">
    <property type="entry name" value="AdoMet_MTases"/>
    <property type="match status" value="1"/>
</dbReference>
<reference evidence="3 4" key="1">
    <citation type="submission" date="2018-10" db="EMBL/GenBank/DDBJ databases">
        <title>Draft genome sequence of Aquitalea MWU14-2217 isolated from a wild cranberry bog in Provincetown, Massachusetts.</title>
        <authorList>
            <person name="Ebadzadsahrai G."/>
            <person name="Soby S."/>
        </authorList>
    </citation>
    <scope>NUCLEOTIDE SEQUENCE [LARGE SCALE GENOMIC DNA]</scope>
    <source>
        <strain evidence="3 4">MWU14-2217</strain>
    </source>
</reference>
<name>A0A454JK70_9NEIS</name>